<gene>
    <name evidence="2" type="ORF">CkaCkLH20_12980</name>
</gene>
<evidence type="ECO:0000256" key="1">
    <source>
        <dbReference type="SAM" id="MobiDB-lite"/>
    </source>
</evidence>
<dbReference type="Proteomes" id="UP000781932">
    <property type="component" value="Unassembled WGS sequence"/>
</dbReference>
<dbReference type="AlphaFoldDB" id="A0A9P6HTT3"/>
<sequence>MAPSSTTVVISGVRHLDSSEKAMADDLLRALRHHNCPKPYDARLFPEENTCELILQKMSKAAYENIPISDTQRWSFWAMVFANGWDTASPNPRPASLGARTLAEAAYFVGKIIRDAPSIDIDDMAMKEHFIGDQDQPIAGTFEGSDEYIIPKGQKVTKKDDDKAGTTDNDDETDTEATDTVPDHRRAGQPSAIKPFLDWPDDGVWYFWVDREGGHLEPADVALVRDMDLEDVKDKVREHYDKNEIRRVGDWNRDMVIWMVRERLISAAKSKSAGKKFNVKVHARKENLDDLQQIRTCLAEVEDESRPALNVRLSAYNVKHGLPSLPTMPSCA</sequence>
<dbReference type="RefSeq" id="XP_038739048.1">
    <property type="nucleotide sequence ID" value="XM_038895691.1"/>
</dbReference>
<keyword evidence="3" id="KW-1185">Reference proteome</keyword>
<name>A0A9P6HTT3_9PEZI</name>
<organism evidence="2 3">
    <name type="scientific">Colletotrichum karsti</name>
    <dbReference type="NCBI Taxonomy" id="1095194"/>
    <lineage>
        <taxon>Eukaryota</taxon>
        <taxon>Fungi</taxon>
        <taxon>Dikarya</taxon>
        <taxon>Ascomycota</taxon>
        <taxon>Pezizomycotina</taxon>
        <taxon>Sordariomycetes</taxon>
        <taxon>Hypocreomycetidae</taxon>
        <taxon>Glomerellales</taxon>
        <taxon>Glomerellaceae</taxon>
        <taxon>Colletotrichum</taxon>
        <taxon>Colletotrichum boninense species complex</taxon>
    </lineage>
</organism>
<comment type="caution">
    <text evidence="2">The sequence shown here is derived from an EMBL/GenBank/DDBJ whole genome shotgun (WGS) entry which is preliminary data.</text>
</comment>
<evidence type="ECO:0000313" key="2">
    <source>
        <dbReference type="EMBL" id="KAF9869587.1"/>
    </source>
</evidence>
<protein>
    <submittedName>
        <fullName evidence="2">Uncharacterized protein</fullName>
    </submittedName>
</protein>
<accession>A0A9P6HTT3</accession>
<dbReference type="GeneID" id="62168765"/>
<feature type="region of interest" description="Disordered" evidence="1">
    <location>
        <begin position="152"/>
        <end position="193"/>
    </location>
</feature>
<dbReference type="OrthoDB" id="5237932at2759"/>
<dbReference type="EMBL" id="JAATWM020000068">
    <property type="protein sequence ID" value="KAF9869587.1"/>
    <property type="molecule type" value="Genomic_DNA"/>
</dbReference>
<reference evidence="2" key="2">
    <citation type="submission" date="2020-11" db="EMBL/GenBank/DDBJ databases">
        <title>Whole genome sequencing of Colletotrichum sp.</title>
        <authorList>
            <person name="Li H."/>
        </authorList>
    </citation>
    <scope>NUCLEOTIDE SEQUENCE</scope>
    <source>
        <strain evidence="2">CkLH20</strain>
    </source>
</reference>
<proteinExistence type="predicted"/>
<feature type="compositionally biased region" description="Acidic residues" evidence="1">
    <location>
        <begin position="168"/>
        <end position="177"/>
    </location>
</feature>
<reference evidence="2" key="1">
    <citation type="submission" date="2020-03" db="EMBL/GenBank/DDBJ databases">
        <authorList>
            <person name="He L."/>
        </authorList>
    </citation>
    <scope>NUCLEOTIDE SEQUENCE</scope>
    <source>
        <strain evidence="2">CkLH20</strain>
    </source>
</reference>
<evidence type="ECO:0000313" key="3">
    <source>
        <dbReference type="Proteomes" id="UP000781932"/>
    </source>
</evidence>